<dbReference type="InterPro" id="IPR004358">
    <property type="entry name" value="Sig_transdc_His_kin-like_C"/>
</dbReference>
<dbReference type="Pfam" id="PF02518">
    <property type="entry name" value="HATPase_c"/>
    <property type="match status" value="1"/>
</dbReference>
<keyword evidence="4" id="KW-0808">Transferase</keyword>
<dbReference type="Pfam" id="PF00989">
    <property type="entry name" value="PAS"/>
    <property type="match status" value="2"/>
</dbReference>
<sequence>MICYDSEEEYNKVGTELIKLIKDRTTVTVETKLRKKEGKPIDVLLTVALVDPNDPEVGMTFTAQDITEQKRIALEKEKKERHIRSIFQATPTGIGITWARKLLDVNDKLYKMFGYTKDELIGQDTEILYPSREEYERVGKELKRIIDSKKPGLIESQWVCKNGDIRDIYMTFALIDVNDPSAGVTFTVQDFTEKKLAEEDLYRLNQFQQTIIESADVLINVLNKDAEVIVWNNAAEAISGYSREEVLGTTKIWDLLYPDKKYRNEIFAIATAIINEGQKVSGFETVIKRKDGNKRIISWNSRDLLDESGETIGSIAIGNDITRQKEAEKVKKQQVHFMQELIDAIPVPIFYKDKDGIYLGCNDTFAEFTGIPKEDMIGKGVYELYEKDIAEKYNKMNTELIEKGGTQTYEYYLRSVSGQNRAVIFNNSIFTDIDGNVAGQIGAVFDITERKEAEEAQRKHAHFMQELLEAIPAPVYYKDRNGNYLGCNRAFETFSGSKCEDMVGKNAYEVYDEKQAEEYHHMDRELVKNGGTQTYESEVVYRGDRTERNVLFNKSVFTDMNGETAGLIGVILDITQRVRSENELKKQLHFLQELMDATPAPMFYKDKKGLYIGCNKAFEDMTAHKKEEIIGKSVYELCQNDLAYKYHEMDMELMANGGIQIYESQVENPVTKSRQDVIFHKSVFTDMNGETLGLIGAILDITERVRSEKLLKKYSEELEHSNELKDIFTDIMRHDLLNHATVISGYTYMMLSSEDDETKLKRLGKIDLSTKNLIELIESAAAFAKLESTDDLEFEAIDVGNMINGIIANFEYQAEEKGVDIRIISEGPCTALANPMIEEVFVNLISNALKYGSDKGDIGVRIEDADDNCKIAVTDSGEGISDKDKPLVFERFKRVGNKSIKGSGLGLAIVKRIVDLHKGKVGVEDNPEGQGSMFWVTLKKA</sequence>
<feature type="domain" description="PAC" evidence="8">
    <location>
        <begin position="27"/>
        <end position="78"/>
    </location>
</feature>
<dbReference type="GO" id="GO:0000155">
    <property type="term" value="F:phosphorelay sensor kinase activity"/>
    <property type="evidence" value="ECO:0007669"/>
    <property type="project" value="InterPro"/>
</dbReference>
<reference evidence="9" key="2">
    <citation type="submission" date="2021-04" db="EMBL/GenBank/DDBJ databases">
        <authorList>
            <person name="Dong X."/>
        </authorList>
    </citation>
    <scope>NUCLEOTIDE SEQUENCE</scope>
    <source>
        <strain evidence="9">LLY</strain>
    </source>
</reference>
<dbReference type="FunFam" id="3.30.565.10:FF:000006">
    <property type="entry name" value="Sensor histidine kinase WalK"/>
    <property type="match status" value="1"/>
</dbReference>
<dbReference type="CDD" id="cd00075">
    <property type="entry name" value="HATPase"/>
    <property type="match status" value="1"/>
</dbReference>
<dbReference type="EC" id="2.7.13.3" evidence="2"/>
<evidence type="ECO:0000256" key="5">
    <source>
        <dbReference type="ARBA" id="ARBA00022777"/>
    </source>
</evidence>
<dbReference type="AlphaFoldDB" id="A0A9E5DA77"/>
<keyword evidence="3" id="KW-0597">Phosphoprotein</keyword>
<dbReference type="PRINTS" id="PR00344">
    <property type="entry name" value="BCTRLSENSOR"/>
</dbReference>
<evidence type="ECO:0000256" key="3">
    <source>
        <dbReference type="ARBA" id="ARBA00022553"/>
    </source>
</evidence>
<feature type="domain" description="PAS" evidence="7">
    <location>
        <begin position="334"/>
        <end position="404"/>
    </location>
</feature>
<name>A0A9E5DA77_9EURY</name>
<feature type="domain" description="PAC" evidence="8">
    <location>
        <begin position="660"/>
        <end position="713"/>
    </location>
</feature>
<keyword evidence="10" id="KW-1185">Reference proteome</keyword>
<dbReference type="SMART" id="SM00091">
    <property type="entry name" value="PAS"/>
    <property type="match status" value="5"/>
</dbReference>
<dbReference type="Pfam" id="PF13426">
    <property type="entry name" value="PAS_9"/>
    <property type="match status" value="2"/>
</dbReference>
<dbReference type="PROSITE" id="PS50109">
    <property type="entry name" value="HIS_KIN"/>
    <property type="match status" value="1"/>
</dbReference>
<comment type="catalytic activity">
    <reaction evidence="1">
        <text>ATP + protein L-histidine = ADP + protein N-phospho-L-histidine.</text>
        <dbReference type="EC" id="2.7.13.3"/>
    </reaction>
</comment>
<proteinExistence type="predicted"/>
<accession>A0A9E5DA77</accession>
<reference evidence="9" key="1">
    <citation type="journal article" date="2021" name="mSystems">
        <title>Bacteria and Archaea Synergistically Convert Glycine Betaine to Biogenic Methane in the Formosa Cold Seep of the South China Sea.</title>
        <authorList>
            <person name="Li L."/>
            <person name="Zhang W."/>
            <person name="Zhang S."/>
            <person name="Song L."/>
            <person name="Sun Q."/>
            <person name="Zhang H."/>
            <person name="Xiang H."/>
            <person name="Dong X."/>
        </authorList>
    </citation>
    <scope>NUCLEOTIDE SEQUENCE</scope>
    <source>
        <strain evidence="9">LLY</strain>
    </source>
</reference>
<evidence type="ECO:0000313" key="9">
    <source>
        <dbReference type="EMBL" id="MCM1986515.1"/>
    </source>
</evidence>
<dbReference type="InterPro" id="IPR000700">
    <property type="entry name" value="PAS-assoc_C"/>
</dbReference>
<evidence type="ECO:0000259" key="7">
    <source>
        <dbReference type="PROSITE" id="PS50112"/>
    </source>
</evidence>
<feature type="domain" description="PAS" evidence="7">
    <location>
        <begin position="101"/>
        <end position="149"/>
    </location>
</feature>
<dbReference type="CDD" id="cd00130">
    <property type="entry name" value="PAS"/>
    <property type="match status" value="5"/>
</dbReference>
<dbReference type="PROSITE" id="PS50112">
    <property type="entry name" value="PAS"/>
    <property type="match status" value="5"/>
</dbReference>
<evidence type="ECO:0000256" key="1">
    <source>
        <dbReference type="ARBA" id="ARBA00000085"/>
    </source>
</evidence>
<gene>
    <name evidence="9" type="ORF">KDK67_05805</name>
</gene>
<dbReference type="Gene3D" id="3.30.565.10">
    <property type="entry name" value="Histidine kinase-like ATPase, C-terminal domain"/>
    <property type="match status" value="1"/>
</dbReference>
<dbReference type="Gene3D" id="3.30.450.20">
    <property type="entry name" value="PAS domain"/>
    <property type="match status" value="6"/>
</dbReference>
<feature type="domain" description="PAS" evidence="7">
    <location>
        <begin position="587"/>
        <end position="658"/>
    </location>
</feature>
<dbReference type="Gene3D" id="1.10.287.130">
    <property type="match status" value="1"/>
</dbReference>
<protein>
    <recommendedName>
        <fullName evidence="2">histidine kinase</fullName>
        <ecNumber evidence="2">2.7.13.3</ecNumber>
    </recommendedName>
</protein>
<dbReference type="SUPFAM" id="SSF55785">
    <property type="entry name" value="PYP-like sensor domain (PAS domain)"/>
    <property type="match status" value="6"/>
</dbReference>
<comment type="caution">
    <text evidence="9">The sequence shown here is derived from an EMBL/GenBank/DDBJ whole genome shotgun (WGS) entry which is preliminary data.</text>
</comment>
<dbReference type="InterPro" id="IPR036097">
    <property type="entry name" value="HisK_dim/P_sf"/>
</dbReference>
<dbReference type="SMART" id="SM00387">
    <property type="entry name" value="HATPase_c"/>
    <property type="match status" value="1"/>
</dbReference>
<dbReference type="InterPro" id="IPR036890">
    <property type="entry name" value="HATPase_C_sf"/>
</dbReference>
<dbReference type="InterPro" id="IPR052162">
    <property type="entry name" value="Sensor_kinase/Photoreceptor"/>
</dbReference>
<evidence type="ECO:0000259" key="8">
    <source>
        <dbReference type="PROSITE" id="PS50113"/>
    </source>
</evidence>
<keyword evidence="5" id="KW-0418">Kinase</keyword>
<feature type="domain" description="PAC" evidence="8">
    <location>
        <begin position="281"/>
        <end position="333"/>
    </location>
</feature>
<evidence type="ECO:0000313" key="10">
    <source>
        <dbReference type="Proteomes" id="UP001056766"/>
    </source>
</evidence>
<feature type="domain" description="Histidine kinase" evidence="6">
    <location>
        <begin position="731"/>
        <end position="941"/>
    </location>
</feature>
<dbReference type="InterPro" id="IPR013767">
    <property type="entry name" value="PAS_fold"/>
</dbReference>
<dbReference type="SUPFAM" id="SSF55874">
    <property type="entry name" value="ATPase domain of HSP90 chaperone/DNA topoisomerase II/histidine kinase"/>
    <property type="match status" value="1"/>
</dbReference>
<dbReference type="PROSITE" id="PS50113">
    <property type="entry name" value="PAC"/>
    <property type="match status" value="5"/>
</dbReference>
<dbReference type="InterPro" id="IPR003594">
    <property type="entry name" value="HATPase_dom"/>
</dbReference>
<feature type="domain" description="PAS" evidence="7">
    <location>
        <begin position="211"/>
        <end position="259"/>
    </location>
</feature>
<dbReference type="NCBIfam" id="TIGR00229">
    <property type="entry name" value="sensory_box"/>
    <property type="match status" value="5"/>
</dbReference>
<feature type="domain" description="PAC" evidence="8">
    <location>
        <begin position="533"/>
        <end position="586"/>
    </location>
</feature>
<dbReference type="PANTHER" id="PTHR43304">
    <property type="entry name" value="PHYTOCHROME-LIKE PROTEIN CPH1"/>
    <property type="match status" value="1"/>
</dbReference>
<dbReference type="Pfam" id="PF08448">
    <property type="entry name" value="PAS_4"/>
    <property type="match status" value="2"/>
</dbReference>
<evidence type="ECO:0000259" key="6">
    <source>
        <dbReference type="PROSITE" id="PS50109"/>
    </source>
</evidence>
<dbReference type="InterPro" id="IPR035965">
    <property type="entry name" value="PAS-like_dom_sf"/>
</dbReference>
<dbReference type="GO" id="GO:0006355">
    <property type="term" value="P:regulation of DNA-templated transcription"/>
    <property type="evidence" value="ECO:0007669"/>
    <property type="project" value="InterPro"/>
</dbReference>
<organism evidence="9 10">
    <name type="scientific">Methanococcoides seepicolus</name>
    <dbReference type="NCBI Taxonomy" id="2828780"/>
    <lineage>
        <taxon>Archaea</taxon>
        <taxon>Methanobacteriati</taxon>
        <taxon>Methanobacteriota</taxon>
        <taxon>Stenosarchaea group</taxon>
        <taxon>Methanomicrobia</taxon>
        <taxon>Methanosarcinales</taxon>
        <taxon>Methanosarcinaceae</taxon>
        <taxon>Methanococcoides</taxon>
    </lineage>
</organism>
<dbReference type="InterPro" id="IPR005467">
    <property type="entry name" value="His_kinase_dom"/>
</dbReference>
<dbReference type="Proteomes" id="UP001056766">
    <property type="component" value="Unassembled WGS sequence"/>
</dbReference>
<evidence type="ECO:0000256" key="4">
    <source>
        <dbReference type="ARBA" id="ARBA00022679"/>
    </source>
</evidence>
<dbReference type="PANTHER" id="PTHR43304:SF1">
    <property type="entry name" value="PAC DOMAIN-CONTAINING PROTEIN"/>
    <property type="match status" value="1"/>
</dbReference>
<dbReference type="SUPFAM" id="SSF47384">
    <property type="entry name" value="Homodimeric domain of signal transducing histidine kinase"/>
    <property type="match status" value="1"/>
</dbReference>
<dbReference type="InterPro" id="IPR013656">
    <property type="entry name" value="PAS_4"/>
</dbReference>
<dbReference type="EMBL" id="JAGSOI010000017">
    <property type="protein sequence ID" value="MCM1986515.1"/>
    <property type="molecule type" value="Genomic_DNA"/>
</dbReference>
<dbReference type="SMART" id="SM00086">
    <property type="entry name" value="PAC"/>
    <property type="match status" value="5"/>
</dbReference>
<dbReference type="InterPro" id="IPR000014">
    <property type="entry name" value="PAS"/>
</dbReference>
<evidence type="ECO:0000256" key="2">
    <source>
        <dbReference type="ARBA" id="ARBA00012438"/>
    </source>
</evidence>
<dbReference type="InterPro" id="IPR001610">
    <property type="entry name" value="PAC"/>
</dbReference>
<feature type="domain" description="PAC" evidence="8">
    <location>
        <begin position="407"/>
        <end position="459"/>
    </location>
</feature>
<feature type="domain" description="PAS" evidence="7">
    <location>
        <begin position="460"/>
        <end position="530"/>
    </location>
</feature>